<reference evidence="3 4" key="1">
    <citation type="submission" date="2024-01" db="EMBL/GenBank/DDBJ databases">
        <title>Genome assemblies of Stephania.</title>
        <authorList>
            <person name="Yang L."/>
        </authorList>
    </citation>
    <scope>NUCLEOTIDE SEQUENCE [LARGE SCALE GENOMIC DNA]</scope>
    <source>
        <strain evidence="3">JXDWG</strain>
        <tissue evidence="3">Leaf</tissue>
    </source>
</reference>
<dbReference type="EMBL" id="JBBNAG010000010">
    <property type="protein sequence ID" value="KAK9100423.1"/>
    <property type="molecule type" value="Genomic_DNA"/>
</dbReference>
<organism evidence="3 4">
    <name type="scientific">Stephania cephalantha</name>
    <dbReference type="NCBI Taxonomy" id="152367"/>
    <lineage>
        <taxon>Eukaryota</taxon>
        <taxon>Viridiplantae</taxon>
        <taxon>Streptophyta</taxon>
        <taxon>Embryophyta</taxon>
        <taxon>Tracheophyta</taxon>
        <taxon>Spermatophyta</taxon>
        <taxon>Magnoliopsida</taxon>
        <taxon>Ranunculales</taxon>
        <taxon>Menispermaceae</taxon>
        <taxon>Menispermoideae</taxon>
        <taxon>Cissampelideae</taxon>
        <taxon>Stephania</taxon>
    </lineage>
</organism>
<feature type="compositionally biased region" description="Basic and acidic residues" evidence="2">
    <location>
        <begin position="107"/>
        <end position="116"/>
    </location>
</feature>
<protein>
    <submittedName>
        <fullName evidence="3">Uncharacterized protein</fullName>
    </submittedName>
</protein>
<dbReference type="AlphaFoldDB" id="A0AAP0HT60"/>
<dbReference type="PANTHER" id="PTHR35099:SF2">
    <property type="entry name" value="OS02G0182700 PROTEIN"/>
    <property type="match status" value="1"/>
</dbReference>
<name>A0AAP0HT60_9MAGN</name>
<evidence type="ECO:0000313" key="3">
    <source>
        <dbReference type="EMBL" id="KAK9100423.1"/>
    </source>
</evidence>
<feature type="region of interest" description="Disordered" evidence="2">
    <location>
        <begin position="231"/>
        <end position="274"/>
    </location>
</feature>
<comment type="caution">
    <text evidence="3">The sequence shown here is derived from an EMBL/GenBank/DDBJ whole genome shotgun (WGS) entry which is preliminary data.</text>
</comment>
<accession>A0AAP0HT60</accession>
<evidence type="ECO:0000256" key="1">
    <source>
        <dbReference type="SAM" id="Coils"/>
    </source>
</evidence>
<dbReference type="Proteomes" id="UP001419268">
    <property type="component" value="Unassembled WGS sequence"/>
</dbReference>
<dbReference type="PANTHER" id="PTHR35099">
    <property type="entry name" value="OS02G0182700 PROTEIN"/>
    <property type="match status" value="1"/>
</dbReference>
<keyword evidence="1" id="KW-0175">Coiled coil</keyword>
<feature type="coiled-coil region" evidence="1">
    <location>
        <begin position="148"/>
        <end position="175"/>
    </location>
</feature>
<feature type="compositionally biased region" description="Low complexity" evidence="2">
    <location>
        <begin position="252"/>
        <end position="261"/>
    </location>
</feature>
<sequence>MRGGGEEEEEEWAEAAMADDVVVAELLVRIKQSSAAVKRSAAAELAWPPLLEWGARQPRSRCSSGGGGGVVGHQPKESTRASPNTPLSWSAGTSGSGDGGAAGDWCEESRPSERSDKVAAVSELNIKRSRKKSYAELKEHEGLLLKERTHLKTVMASLKENYNEERNKNESLKRFKEMKVESESKTVTTSNVAKERSSEQACFTEACHIDHTAISAPREKRKKLATTLCLPSLPSCSREPEKNATGPQKSGLLLPDLNLPLEVDSDSDTLYGMS</sequence>
<gene>
    <name evidence="3" type="ORF">Scep_023853</name>
</gene>
<evidence type="ECO:0000313" key="4">
    <source>
        <dbReference type="Proteomes" id="UP001419268"/>
    </source>
</evidence>
<evidence type="ECO:0000256" key="2">
    <source>
        <dbReference type="SAM" id="MobiDB-lite"/>
    </source>
</evidence>
<keyword evidence="4" id="KW-1185">Reference proteome</keyword>
<feature type="region of interest" description="Disordered" evidence="2">
    <location>
        <begin position="56"/>
        <end position="116"/>
    </location>
</feature>
<proteinExistence type="predicted"/>